<evidence type="ECO:0008006" key="4">
    <source>
        <dbReference type="Google" id="ProtNLM"/>
    </source>
</evidence>
<feature type="compositionally biased region" description="Polar residues" evidence="1">
    <location>
        <begin position="138"/>
        <end position="171"/>
    </location>
</feature>
<dbReference type="PANTHER" id="PTHR37610">
    <property type="entry name" value="CCHC-TYPE DOMAIN-CONTAINING PROTEIN"/>
    <property type="match status" value="1"/>
</dbReference>
<protein>
    <recommendedName>
        <fullName evidence="4">Retrotransposon Copia-like N-terminal domain-containing protein</fullName>
    </recommendedName>
</protein>
<feature type="region of interest" description="Disordered" evidence="1">
    <location>
        <begin position="465"/>
        <end position="484"/>
    </location>
</feature>
<organism evidence="2 3">
    <name type="scientific">Grifola frondosa</name>
    <name type="common">Maitake</name>
    <name type="synonym">Polyporus frondosus</name>
    <dbReference type="NCBI Taxonomy" id="5627"/>
    <lineage>
        <taxon>Eukaryota</taxon>
        <taxon>Fungi</taxon>
        <taxon>Dikarya</taxon>
        <taxon>Basidiomycota</taxon>
        <taxon>Agaricomycotina</taxon>
        <taxon>Agaricomycetes</taxon>
        <taxon>Polyporales</taxon>
        <taxon>Grifolaceae</taxon>
        <taxon>Grifola</taxon>
    </lineage>
</organism>
<gene>
    <name evidence="2" type="ORF">A0H81_02472</name>
</gene>
<feature type="region of interest" description="Disordered" evidence="1">
    <location>
        <begin position="138"/>
        <end position="177"/>
    </location>
</feature>
<dbReference type="EMBL" id="LUGG01000002">
    <property type="protein sequence ID" value="OBZ78456.1"/>
    <property type="molecule type" value="Genomic_DNA"/>
</dbReference>
<sequence length="513" mass="55554">MLRSALFWKTNWRCVLGPPRVPYILKHGNSFEAHAYFSVIKDTRSLEQLSEEANMLIIHRCVSVTVTVTCFYVTPHLIVSRCRIVSTGYEPCFLAPVGKSKLTHQDPVDSKHPSKRAPSRCYLILSLVANMAPALRTRTASAGSVPKTPSQSNAPKATTPNTNSGSGSLTMPPQPKPRTVHAISISGGVLNNSAIPTLDITANNYVLWSTAMESHLQFARLYGYVTGTSTCPSADVDIDSHENWIGNDQSVIGFIRLKCSLEEQKFIRPYTSAHTVWQALRVRHENQGAYSQLLVLRELLSTRFPSASAIPATVAKLDVLLDQFLAHKLPTGDDFRCLPISLAVYPERPFTSSSIKGQLEFEFKRASDSTGAAIALVAKGGPKATSKKICSNCKSTGHLADTCWQDGGGMAGRRDEVLAAKRQQRGKDTAKNSSSQNIQRDTHGRAYLVDSSSGKAFFLTDSATAPTSTASSSTTPSGTSTPATTEFAGLAADVDLALDAPPATFRVQSRLDY</sequence>
<dbReference type="PANTHER" id="PTHR37610:SF40">
    <property type="entry name" value="OS01G0909600 PROTEIN"/>
    <property type="match status" value="1"/>
</dbReference>
<feature type="region of interest" description="Disordered" evidence="1">
    <location>
        <begin position="423"/>
        <end position="442"/>
    </location>
</feature>
<keyword evidence="3" id="KW-1185">Reference proteome</keyword>
<accession>A0A1C7MPX0</accession>
<evidence type="ECO:0000313" key="3">
    <source>
        <dbReference type="Proteomes" id="UP000092993"/>
    </source>
</evidence>
<reference evidence="2 3" key="1">
    <citation type="submission" date="2016-03" db="EMBL/GenBank/DDBJ databases">
        <title>Whole genome sequencing of Grifola frondosa 9006-11.</title>
        <authorList>
            <person name="Min B."/>
            <person name="Park H."/>
            <person name="Kim J.-G."/>
            <person name="Cho H."/>
            <person name="Oh Y.-L."/>
            <person name="Kong W.-S."/>
            <person name="Choi I.-G."/>
        </authorList>
    </citation>
    <scope>NUCLEOTIDE SEQUENCE [LARGE SCALE GENOMIC DNA]</scope>
    <source>
        <strain evidence="2 3">9006-11</strain>
    </source>
</reference>
<dbReference type="Pfam" id="PF14223">
    <property type="entry name" value="Retrotran_gag_2"/>
    <property type="match status" value="1"/>
</dbReference>
<name>A0A1C7MPX0_GRIFR</name>
<proteinExistence type="predicted"/>
<evidence type="ECO:0000256" key="1">
    <source>
        <dbReference type="SAM" id="MobiDB-lite"/>
    </source>
</evidence>
<dbReference type="AlphaFoldDB" id="A0A1C7MPX0"/>
<comment type="caution">
    <text evidence="2">The sequence shown here is derived from an EMBL/GenBank/DDBJ whole genome shotgun (WGS) entry which is preliminary data.</text>
</comment>
<dbReference type="OrthoDB" id="3049716at2759"/>
<dbReference type="Proteomes" id="UP000092993">
    <property type="component" value="Unassembled WGS sequence"/>
</dbReference>
<evidence type="ECO:0000313" key="2">
    <source>
        <dbReference type="EMBL" id="OBZ78456.1"/>
    </source>
</evidence>